<dbReference type="Pfam" id="PF00589">
    <property type="entry name" value="Phage_integrase"/>
    <property type="match status" value="1"/>
</dbReference>
<evidence type="ECO:0000256" key="2">
    <source>
        <dbReference type="ARBA" id="ARBA00023172"/>
    </source>
</evidence>
<reference evidence="4 5" key="1">
    <citation type="submission" date="2018-01" db="EMBL/GenBank/DDBJ databases">
        <title>Whole genome sequencing of Histamine producing bacteria.</title>
        <authorList>
            <person name="Butler K."/>
        </authorList>
    </citation>
    <scope>NUCLEOTIDE SEQUENCE [LARGE SCALE GENOMIC DNA]</scope>
    <source>
        <strain evidence="4 5">A1-4</strain>
    </source>
</reference>
<dbReference type="PANTHER" id="PTHR34605">
    <property type="entry name" value="PHAGE_INTEGRASE DOMAIN-CONTAINING PROTEIN"/>
    <property type="match status" value="1"/>
</dbReference>
<keyword evidence="1" id="KW-0238">DNA-binding</keyword>
<evidence type="ECO:0000256" key="1">
    <source>
        <dbReference type="ARBA" id="ARBA00023125"/>
    </source>
</evidence>
<comment type="caution">
    <text evidence="4">The sequence shown here is derived from an EMBL/GenBank/DDBJ whole genome shotgun (WGS) entry which is preliminary data.</text>
</comment>
<keyword evidence="5" id="KW-1185">Reference proteome</keyword>
<dbReference type="InterPro" id="IPR010998">
    <property type="entry name" value="Integrase_recombinase_N"/>
</dbReference>
<dbReference type="SUPFAM" id="SSF56349">
    <property type="entry name" value="DNA breaking-rejoining enzymes"/>
    <property type="match status" value="1"/>
</dbReference>
<dbReference type="InterPro" id="IPR052925">
    <property type="entry name" value="Phage_Integrase-like_Recomb"/>
</dbReference>
<dbReference type="Gene3D" id="1.10.150.130">
    <property type="match status" value="1"/>
</dbReference>
<keyword evidence="2" id="KW-0233">DNA recombination</keyword>
<dbReference type="Proteomes" id="UP000240728">
    <property type="component" value="Unassembled WGS sequence"/>
</dbReference>
<dbReference type="InterPro" id="IPR011010">
    <property type="entry name" value="DNA_brk_join_enz"/>
</dbReference>
<protein>
    <recommendedName>
        <fullName evidence="3">Tyr recombinase domain-containing protein</fullName>
    </recommendedName>
</protein>
<evidence type="ECO:0000313" key="5">
    <source>
        <dbReference type="Proteomes" id="UP000240728"/>
    </source>
</evidence>
<evidence type="ECO:0000259" key="3">
    <source>
        <dbReference type="PROSITE" id="PS51898"/>
    </source>
</evidence>
<dbReference type="InterPro" id="IPR002104">
    <property type="entry name" value="Integrase_catalytic"/>
</dbReference>
<name>A0AAX0YRC6_9GAMM</name>
<dbReference type="EMBL" id="PYOZ01000035">
    <property type="protein sequence ID" value="PSX38716.1"/>
    <property type="molecule type" value="Genomic_DNA"/>
</dbReference>
<dbReference type="GO" id="GO:0006310">
    <property type="term" value="P:DNA recombination"/>
    <property type="evidence" value="ECO:0007669"/>
    <property type="project" value="UniProtKB-KW"/>
</dbReference>
<sequence>MNISVYDKEKFELLRNHYGLIPAQLHNLYLDPNDLEVEHITKAVEKANELGIPIYEIPHMAAAVEVLLNDFLNNGSNHRSRSIKRLNDGWKAFVKFFINEDKWKNHSYIPAKPKAVCDYIEYRYNNGIHRNTLKLELWAIRAVHRATGMPDPTMAKSVESAVGKFITQQALDERFIKQATPLGYDAITLLLQKWRYSCNITTRRNLAFIVTAYEGLFRYSEIANIKMKHLKLRDDGSLLVTLPITKTNHSGDADIVVLSKHTRDLIEEYMSLANISYKDTSEESPYLFKPVSAWGKEIKTNNKILMHNSIMTLLKNAHKEIYKGFDKDEIPKAYTSHSMRVGAAQDMFKRGVELSRIMKAGRWSSSSMPMRYGRGHIADGATTEILQSLFEK</sequence>
<dbReference type="PROSITE" id="PS51898">
    <property type="entry name" value="TYR_RECOMBINASE"/>
    <property type="match status" value="1"/>
</dbReference>
<dbReference type="GO" id="GO:0003677">
    <property type="term" value="F:DNA binding"/>
    <property type="evidence" value="ECO:0007669"/>
    <property type="project" value="UniProtKB-KW"/>
</dbReference>
<organism evidence="4 5">
    <name type="scientific">Photobacterium kishitanii</name>
    <dbReference type="NCBI Taxonomy" id="318456"/>
    <lineage>
        <taxon>Bacteria</taxon>
        <taxon>Pseudomonadati</taxon>
        <taxon>Pseudomonadota</taxon>
        <taxon>Gammaproteobacteria</taxon>
        <taxon>Vibrionales</taxon>
        <taxon>Vibrionaceae</taxon>
        <taxon>Photobacterium</taxon>
    </lineage>
</organism>
<dbReference type="PANTHER" id="PTHR34605:SF3">
    <property type="entry name" value="P CELL-TYPE AGGLUTINATION PROTEIN MAP4-LIKE-RELATED"/>
    <property type="match status" value="1"/>
</dbReference>
<gene>
    <name evidence="4" type="ORF">C0W53_22855</name>
</gene>
<accession>A0AAX0YRC6</accession>
<feature type="domain" description="Tyr recombinase" evidence="3">
    <location>
        <begin position="177"/>
        <end position="387"/>
    </location>
</feature>
<evidence type="ECO:0000313" key="4">
    <source>
        <dbReference type="EMBL" id="PSX38716.1"/>
    </source>
</evidence>
<proteinExistence type="predicted"/>
<dbReference type="SUPFAM" id="SSF47823">
    <property type="entry name" value="lambda integrase-like, N-terminal domain"/>
    <property type="match status" value="1"/>
</dbReference>
<dbReference type="InterPro" id="IPR013762">
    <property type="entry name" value="Integrase-like_cat_sf"/>
</dbReference>
<dbReference type="RefSeq" id="WP_045043208.1">
    <property type="nucleotide sequence ID" value="NZ_JZTB01000013.1"/>
</dbReference>
<dbReference type="Gene3D" id="1.10.443.10">
    <property type="entry name" value="Intergrase catalytic core"/>
    <property type="match status" value="1"/>
</dbReference>
<dbReference type="AlphaFoldDB" id="A0AAX0YRC6"/>
<dbReference type="GO" id="GO:0015074">
    <property type="term" value="P:DNA integration"/>
    <property type="evidence" value="ECO:0007669"/>
    <property type="project" value="InterPro"/>
</dbReference>